<dbReference type="PROSITE" id="PS00194">
    <property type="entry name" value="THIOREDOXIN_1"/>
    <property type="match status" value="1"/>
</dbReference>
<dbReference type="Pfam" id="PF00085">
    <property type="entry name" value="Thioredoxin"/>
    <property type="match status" value="1"/>
</dbReference>
<proteinExistence type="predicted"/>
<dbReference type="SUPFAM" id="SSF52833">
    <property type="entry name" value="Thioredoxin-like"/>
    <property type="match status" value="1"/>
</dbReference>
<feature type="domain" description="PUL" evidence="3">
    <location>
        <begin position="116"/>
        <end position="390"/>
    </location>
</feature>
<dbReference type="PROSITE" id="PS51352">
    <property type="entry name" value="THIOREDOXIN_2"/>
    <property type="match status" value="1"/>
</dbReference>
<sequence length="397" mass="43119">MRYLSSVSAFEACVRENAVVVLDFHAAWCGPCRFVAPKYAALAERLAASGTFCKVDVDESQELARFAQIRAMPTFQVYKMGKKIFEMTGIDLEKLEAVLVGQHAEGEASCNQSHQRIVPQKAMMRFESGQAVAVVRKVLEFAEELHREEHPRCLSDADMEALRSFGAAAETISGPVFSQGIVLLLARCLDWPHSRLFPVVDAIRLALIDSRHAAMVAQQVDAADCILKSLRMQAMSTEAGEINHMMALRLHCNLLASAPRGALPEGSIRWVAPLLELAAAAQVHAASRRGARLALSTLLLNAAVLLVSYKADCETKTPLICSLQQCLTTPQPDMEVVFRAVLALGTIVHEDDDAAALCVGLDLIDALQQVKATATKADKLYACVAEVVHILQQSASS</sequence>
<evidence type="ECO:0000313" key="4">
    <source>
        <dbReference type="EMBL" id="KAL1522764.1"/>
    </source>
</evidence>
<dbReference type="PROSITE" id="PS51396">
    <property type="entry name" value="PUL"/>
    <property type="match status" value="1"/>
</dbReference>
<organism evidence="4 5">
    <name type="scientific">Prymnesium parvum</name>
    <name type="common">Toxic golden alga</name>
    <dbReference type="NCBI Taxonomy" id="97485"/>
    <lineage>
        <taxon>Eukaryota</taxon>
        <taxon>Haptista</taxon>
        <taxon>Haptophyta</taxon>
        <taxon>Prymnesiophyceae</taxon>
        <taxon>Prymnesiales</taxon>
        <taxon>Prymnesiaceae</taxon>
        <taxon>Prymnesium</taxon>
    </lineage>
</organism>
<dbReference type="CDD" id="cd02947">
    <property type="entry name" value="TRX_family"/>
    <property type="match status" value="1"/>
</dbReference>
<dbReference type="AlphaFoldDB" id="A0AB34JLE0"/>
<dbReference type="InterPro" id="IPR036249">
    <property type="entry name" value="Thioredoxin-like_sf"/>
</dbReference>
<dbReference type="EMBL" id="JBGBPQ010000006">
    <property type="protein sequence ID" value="KAL1522764.1"/>
    <property type="molecule type" value="Genomic_DNA"/>
</dbReference>
<name>A0AB34JLE0_PRYPA</name>
<dbReference type="Gene3D" id="3.40.30.10">
    <property type="entry name" value="Glutaredoxin"/>
    <property type="match status" value="1"/>
</dbReference>
<dbReference type="PRINTS" id="PR00421">
    <property type="entry name" value="THIOREDOXIN"/>
</dbReference>
<keyword evidence="5" id="KW-1185">Reference proteome</keyword>
<dbReference type="InterPro" id="IPR013766">
    <property type="entry name" value="Thioredoxin_domain"/>
</dbReference>
<feature type="domain" description="Thioredoxin" evidence="2">
    <location>
        <begin position="1"/>
        <end position="104"/>
    </location>
</feature>
<reference evidence="4 5" key="1">
    <citation type="journal article" date="2024" name="Science">
        <title>Giant polyketide synthase enzymes in the biosynthesis of giant marine polyether toxins.</title>
        <authorList>
            <person name="Fallon T.R."/>
            <person name="Shende V.V."/>
            <person name="Wierzbicki I.H."/>
            <person name="Pendleton A.L."/>
            <person name="Watervoot N.F."/>
            <person name="Auber R.P."/>
            <person name="Gonzalez D.J."/>
            <person name="Wisecaver J.H."/>
            <person name="Moore B.S."/>
        </authorList>
    </citation>
    <scope>NUCLEOTIDE SEQUENCE [LARGE SCALE GENOMIC DNA]</scope>
    <source>
        <strain evidence="4 5">12B1</strain>
    </source>
</reference>
<evidence type="ECO:0000313" key="5">
    <source>
        <dbReference type="Proteomes" id="UP001515480"/>
    </source>
</evidence>
<comment type="caution">
    <text evidence="4">The sequence shown here is derived from an EMBL/GenBank/DDBJ whole genome shotgun (WGS) entry which is preliminary data.</text>
</comment>
<evidence type="ECO:0000259" key="3">
    <source>
        <dbReference type="PROSITE" id="PS51396"/>
    </source>
</evidence>
<evidence type="ECO:0000259" key="2">
    <source>
        <dbReference type="PROSITE" id="PS51352"/>
    </source>
</evidence>
<dbReference type="InterPro" id="IPR011989">
    <property type="entry name" value="ARM-like"/>
</dbReference>
<protein>
    <recommendedName>
        <fullName evidence="6">Thioredoxin domain-containing protein</fullName>
    </recommendedName>
</protein>
<dbReference type="InterPro" id="IPR017937">
    <property type="entry name" value="Thioredoxin_CS"/>
</dbReference>
<dbReference type="Pfam" id="PF08324">
    <property type="entry name" value="PUL"/>
    <property type="match status" value="1"/>
</dbReference>
<accession>A0AB34JLE0</accession>
<evidence type="ECO:0008006" key="6">
    <source>
        <dbReference type="Google" id="ProtNLM"/>
    </source>
</evidence>
<dbReference type="Proteomes" id="UP001515480">
    <property type="component" value="Unassembled WGS sequence"/>
</dbReference>
<dbReference type="Gene3D" id="1.25.10.10">
    <property type="entry name" value="Leucine-rich Repeat Variant"/>
    <property type="match status" value="1"/>
</dbReference>
<keyword evidence="1" id="KW-1015">Disulfide bond</keyword>
<gene>
    <name evidence="4" type="ORF">AB1Y20_017736</name>
</gene>
<dbReference type="PANTHER" id="PTHR46115">
    <property type="entry name" value="THIOREDOXIN-LIKE PROTEIN 1"/>
    <property type="match status" value="1"/>
</dbReference>
<dbReference type="InterPro" id="IPR013535">
    <property type="entry name" value="PUL_dom"/>
</dbReference>
<evidence type="ECO:0000256" key="1">
    <source>
        <dbReference type="ARBA" id="ARBA00023157"/>
    </source>
</evidence>